<dbReference type="KEGG" id="gacu:117548926"/>
<feature type="region of interest" description="Disordered" evidence="1">
    <location>
        <begin position="176"/>
        <end position="244"/>
    </location>
</feature>
<evidence type="ECO:0000256" key="1">
    <source>
        <dbReference type="SAM" id="MobiDB-lite"/>
    </source>
</evidence>
<feature type="region of interest" description="Disordered" evidence="1">
    <location>
        <begin position="92"/>
        <end position="124"/>
    </location>
</feature>
<dbReference type="OrthoDB" id="10461438at2759"/>
<name>A0A6P8UGT3_GYMAC</name>
<sequence length="244" mass="27802">MGSCCSKTRGKKIETEIVILSGDAKWMKVIAWNECEEIKKWQNKYNFQGRLVVEECQQLIDSIENKCNGNRKREEEEDLLGAMMWLAETRNRREGHEREVERRQRAEKIAASEKEKANSEKKKSENEVLYNLYPNLPYSEKLEKLDDQVICRRRQPPPPYLPPVGPAVMQEQWIDENHAPAQHPGDLLGPLTSCSSHPSAPPPTPLPWPPAPPYHPPPPTDPHAPAQRTAGMREEPSNTRSGST</sequence>
<accession>A0A6P8UGT3</accession>
<evidence type="ECO:0000313" key="2">
    <source>
        <dbReference type="Proteomes" id="UP000515161"/>
    </source>
</evidence>
<dbReference type="RefSeq" id="XP_034076349.1">
    <property type="nucleotide sequence ID" value="XM_034220458.1"/>
</dbReference>
<gene>
    <name evidence="3" type="primary">LOC117548926</name>
</gene>
<dbReference type="GeneID" id="117548926"/>
<reference evidence="3" key="1">
    <citation type="submission" date="2025-08" db="UniProtKB">
        <authorList>
            <consortium name="RefSeq"/>
        </authorList>
    </citation>
    <scope>IDENTIFICATION</scope>
</reference>
<dbReference type="InParanoid" id="A0A6P8UGT3"/>
<dbReference type="Proteomes" id="UP000515161">
    <property type="component" value="Unplaced"/>
</dbReference>
<proteinExistence type="predicted"/>
<dbReference type="AlphaFoldDB" id="A0A6P8UGT3"/>
<feature type="compositionally biased region" description="Pro residues" evidence="1">
    <location>
        <begin position="199"/>
        <end position="222"/>
    </location>
</feature>
<protein>
    <submittedName>
        <fullName evidence="3">Protein enabled homolog</fullName>
    </submittedName>
</protein>
<keyword evidence="2" id="KW-1185">Reference proteome</keyword>
<evidence type="ECO:0000313" key="3">
    <source>
        <dbReference type="RefSeq" id="XP_034076349.1"/>
    </source>
</evidence>
<organism evidence="2 3">
    <name type="scientific">Gymnodraco acuticeps</name>
    <name type="common">Antarctic dragonfish</name>
    <dbReference type="NCBI Taxonomy" id="8218"/>
    <lineage>
        <taxon>Eukaryota</taxon>
        <taxon>Metazoa</taxon>
        <taxon>Chordata</taxon>
        <taxon>Craniata</taxon>
        <taxon>Vertebrata</taxon>
        <taxon>Euteleostomi</taxon>
        <taxon>Actinopterygii</taxon>
        <taxon>Neopterygii</taxon>
        <taxon>Teleostei</taxon>
        <taxon>Neoteleostei</taxon>
        <taxon>Acanthomorphata</taxon>
        <taxon>Eupercaria</taxon>
        <taxon>Perciformes</taxon>
        <taxon>Notothenioidei</taxon>
        <taxon>Bathydraconidae</taxon>
        <taxon>Gymnodraco</taxon>
    </lineage>
</organism>